<evidence type="ECO:0000313" key="2">
    <source>
        <dbReference type="Proteomes" id="UP000182190"/>
    </source>
</evidence>
<comment type="caution">
    <text evidence="1">The sequence shown here is derived from an EMBL/GenBank/DDBJ whole genome shotgun (WGS) entry which is preliminary data.</text>
</comment>
<dbReference type="EMBL" id="CZCS02000112">
    <property type="protein sequence ID" value="VXD16058.1"/>
    <property type="molecule type" value="Genomic_DNA"/>
</dbReference>
<reference evidence="1" key="1">
    <citation type="submission" date="2019-10" db="EMBL/GenBank/DDBJ databases">
        <authorList>
            <consortium name="Genoscope - CEA"/>
            <person name="William W."/>
        </authorList>
    </citation>
    <scope>NUCLEOTIDE SEQUENCE [LARGE SCALE GENOMIC DNA]</scope>
    <source>
        <strain evidence="1">BBR_PRJEB10994</strain>
    </source>
</reference>
<evidence type="ECO:0000313" key="1">
    <source>
        <dbReference type="EMBL" id="VXD16058.1"/>
    </source>
</evidence>
<dbReference type="Proteomes" id="UP000182190">
    <property type="component" value="Unassembled WGS sequence"/>
</dbReference>
<gene>
    <name evidence="1" type="ORF">PL9631_20004</name>
</gene>
<sequence>MSAADLYGLLLADAIILFKLGGNGKISFSIIILYNPKSIIEQTTKEKTGLLFSK</sequence>
<proteinExistence type="predicted"/>
<dbReference type="AlphaFoldDB" id="A0A7Z9DYM2"/>
<organism evidence="1 2">
    <name type="scientific">Planktothrix paucivesiculata PCC 9631</name>
    <dbReference type="NCBI Taxonomy" id="671071"/>
    <lineage>
        <taxon>Bacteria</taxon>
        <taxon>Bacillati</taxon>
        <taxon>Cyanobacteriota</taxon>
        <taxon>Cyanophyceae</taxon>
        <taxon>Oscillatoriophycideae</taxon>
        <taxon>Oscillatoriales</taxon>
        <taxon>Microcoleaceae</taxon>
        <taxon>Planktothrix</taxon>
    </lineage>
</organism>
<name>A0A7Z9DYM2_9CYAN</name>
<keyword evidence="2" id="KW-1185">Reference proteome</keyword>
<accession>A0A7Z9DYM2</accession>
<protein>
    <submittedName>
        <fullName evidence="1">Uncharacterized protein</fullName>
    </submittedName>
</protein>